<dbReference type="GO" id="GO:0003676">
    <property type="term" value="F:nucleic acid binding"/>
    <property type="evidence" value="ECO:0007669"/>
    <property type="project" value="InterPro"/>
</dbReference>
<dbReference type="GO" id="GO:0004519">
    <property type="term" value="F:endonuclease activity"/>
    <property type="evidence" value="ECO:0007669"/>
    <property type="project" value="InterPro"/>
</dbReference>
<feature type="transmembrane region" description="Helical" evidence="2">
    <location>
        <begin position="34"/>
        <end position="51"/>
    </location>
</feature>
<keyword evidence="2" id="KW-0472">Membrane</keyword>
<proteinExistence type="predicted"/>
<dbReference type="GO" id="GO:0008270">
    <property type="term" value="F:zinc ion binding"/>
    <property type="evidence" value="ECO:0007669"/>
    <property type="project" value="InterPro"/>
</dbReference>
<sequence length="190" mass="21508">MKYGFIIFCITAFLIANTYSDGKYVQKLKSWKKYYQMAGIAFVGISSYAYIKKFPEKSHGFIHNANGLIKQLPIDSDAGDFLSPMLDLTNNGFLGNNQGQNMDDMNTGQPQQKRMMSSGKNSNKRSVSETKKKYVASTQDWKCGNCKKKLPAWFEVDHMVRLDQGGSNHIDNLVALCRDCHGEKTAYENF</sequence>
<evidence type="ECO:0000259" key="3">
    <source>
        <dbReference type="SMART" id="SM00507"/>
    </source>
</evidence>
<dbReference type="InterPro" id="IPR002711">
    <property type="entry name" value="HNH"/>
</dbReference>
<feature type="region of interest" description="Disordered" evidence="1">
    <location>
        <begin position="97"/>
        <end position="131"/>
    </location>
</feature>
<keyword evidence="2" id="KW-1133">Transmembrane helix</keyword>
<protein>
    <recommendedName>
        <fullName evidence="3">HNH nuclease domain-containing protein</fullName>
    </recommendedName>
</protein>
<feature type="compositionally biased region" description="Polar residues" evidence="1">
    <location>
        <begin position="103"/>
        <end position="125"/>
    </location>
</feature>
<evidence type="ECO:0000256" key="1">
    <source>
        <dbReference type="SAM" id="MobiDB-lite"/>
    </source>
</evidence>
<keyword evidence="2" id="KW-0812">Transmembrane</keyword>
<organism evidence="4">
    <name type="scientific">viral metagenome</name>
    <dbReference type="NCBI Taxonomy" id="1070528"/>
    <lineage>
        <taxon>unclassified sequences</taxon>
        <taxon>metagenomes</taxon>
        <taxon>organismal metagenomes</taxon>
    </lineage>
</organism>
<feature type="domain" description="HNH nuclease" evidence="3">
    <location>
        <begin position="130"/>
        <end position="182"/>
    </location>
</feature>
<evidence type="ECO:0000256" key="2">
    <source>
        <dbReference type="SAM" id="Phobius"/>
    </source>
</evidence>
<dbReference type="Gene3D" id="1.10.30.50">
    <property type="match status" value="1"/>
</dbReference>
<reference evidence="4" key="1">
    <citation type="journal article" date="2020" name="Nature">
        <title>Giant virus diversity and host interactions through global metagenomics.</title>
        <authorList>
            <person name="Schulz F."/>
            <person name="Roux S."/>
            <person name="Paez-Espino D."/>
            <person name="Jungbluth S."/>
            <person name="Walsh D.A."/>
            <person name="Denef V.J."/>
            <person name="McMahon K.D."/>
            <person name="Konstantinidis K.T."/>
            <person name="Eloe-Fadrosh E.A."/>
            <person name="Kyrpides N.C."/>
            <person name="Woyke T."/>
        </authorList>
    </citation>
    <scope>NUCLEOTIDE SEQUENCE</scope>
    <source>
        <strain evidence="4">GVMAG-M-3300020166-5</strain>
    </source>
</reference>
<dbReference type="EMBL" id="MN739281">
    <property type="protein sequence ID" value="QHS96935.1"/>
    <property type="molecule type" value="Genomic_DNA"/>
</dbReference>
<name>A0A6C0BWW5_9ZZZZ</name>
<dbReference type="CDD" id="cd00085">
    <property type="entry name" value="HNHc"/>
    <property type="match status" value="1"/>
</dbReference>
<dbReference type="SMART" id="SM00507">
    <property type="entry name" value="HNHc"/>
    <property type="match status" value="1"/>
</dbReference>
<dbReference type="InterPro" id="IPR003615">
    <property type="entry name" value="HNH_nuc"/>
</dbReference>
<evidence type="ECO:0000313" key="4">
    <source>
        <dbReference type="EMBL" id="QHS96935.1"/>
    </source>
</evidence>
<dbReference type="AlphaFoldDB" id="A0A6C0BWW5"/>
<dbReference type="Pfam" id="PF01844">
    <property type="entry name" value="HNH"/>
    <property type="match status" value="1"/>
</dbReference>
<accession>A0A6C0BWW5</accession>